<dbReference type="PANTHER" id="PTHR30005">
    <property type="entry name" value="EXOPOLYPHOSPHATASE"/>
    <property type="match status" value="1"/>
</dbReference>
<dbReference type="Proteomes" id="UP001500893">
    <property type="component" value="Unassembled WGS sequence"/>
</dbReference>
<name>A0ABP6NH07_9ACTN</name>
<dbReference type="Pfam" id="PF02541">
    <property type="entry name" value="Ppx-GppA"/>
    <property type="match status" value="1"/>
</dbReference>
<dbReference type="CDD" id="cd24056">
    <property type="entry name" value="ASKHA_NBD_MtPPX1-like"/>
    <property type="match status" value="1"/>
</dbReference>
<gene>
    <name evidence="3" type="ORF">GCM10010521_39430</name>
</gene>
<sequence length="298" mass="31675">MHLLVVDAHPGARPLPAHSHKAELRLAQLLDDSGAIGDDGIDKLIAVVRDALQAAEDKGVEDLLPFATSAVREASNADDVLARVADETGVRLQVLSGAEEARLTFLAVRRWFGWSAGKLLVLDIGGGSLEIAYGMDEEPDTAASLPLGAGRLTAGWLPGDPPAPQDVRALRRHVRTEIARTVGEFSRSGAPDHVVATSKTFKQLARIAGAARSAEGLYVQRELKRESLEAWVPRLAGMTADQRAELPGVSEGRAGQLLAGALVAEGAMDLFGVESLEVCPWALREGVILRRLDHMGSA</sequence>
<dbReference type="PANTHER" id="PTHR30005:SF0">
    <property type="entry name" value="RETROGRADE REGULATION PROTEIN 2"/>
    <property type="match status" value="1"/>
</dbReference>
<evidence type="ECO:0000259" key="2">
    <source>
        <dbReference type="Pfam" id="PF02541"/>
    </source>
</evidence>
<evidence type="ECO:0000313" key="3">
    <source>
        <dbReference type="EMBL" id="GAA3148152.1"/>
    </source>
</evidence>
<keyword evidence="4" id="KW-1185">Reference proteome</keyword>
<dbReference type="Gene3D" id="3.30.420.40">
    <property type="match status" value="1"/>
</dbReference>
<dbReference type="EMBL" id="BAAAVM010000049">
    <property type="protein sequence ID" value="GAA3148152.1"/>
    <property type="molecule type" value="Genomic_DNA"/>
</dbReference>
<comment type="caution">
    <text evidence="3">The sequence shown here is derived from an EMBL/GenBank/DDBJ whole genome shotgun (WGS) entry which is preliminary data.</text>
</comment>
<accession>A0ABP6NH07</accession>
<dbReference type="SUPFAM" id="SSF53067">
    <property type="entry name" value="Actin-like ATPase domain"/>
    <property type="match status" value="2"/>
</dbReference>
<proteinExistence type="inferred from homology"/>
<feature type="domain" description="Ppx/GppA phosphatase N-terminal" evidence="2">
    <location>
        <begin position="14"/>
        <end position="293"/>
    </location>
</feature>
<dbReference type="InterPro" id="IPR043129">
    <property type="entry name" value="ATPase_NBD"/>
</dbReference>
<reference evidence="4" key="1">
    <citation type="journal article" date="2019" name="Int. J. Syst. Evol. Microbiol.">
        <title>The Global Catalogue of Microorganisms (GCM) 10K type strain sequencing project: providing services to taxonomists for standard genome sequencing and annotation.</title>
        <authorList>
            <consortium name="The Broad Institute Genomics Platform"/>
            <consortium name="The Broad Institute Genome Sequencing Center for Infectious Disease"/>
            <person name="Wu L."/>
            <person name="Ma J."/>
        </authorList>
    </citation>
    <scope>NUCLEOTIDE SEQUENCE [LARGE SCALE GENOMIC DNA]</scope>
    <source>
        <strain evidence="4">JCM 11574</strain>
    </source>
</reference>
<evidence type="ECO:0000313" key="4">
    <source>
        <dbReference type="Proteomes" id="UP001500893"/>
    </source>
</evidence>
<evidence type="ECO:0000256" key="1">
    <source>
        <dbReference type="ARBA" id="ARBA00007125"/>
    </source>
</evidence>
<protein>
    <submittedName>
        <fullName evidence="3">Ppx/GppA phosphatase family protein</fullName>
    </submittedName>
</protein>
<organism evidence="3 4">
    <name type="scientific">Streptomyces rameus</name>
    <dbReference type="NCBI Taxonomy" id="68261"/>
    <lineage>
        <taxon>Bacteria</taxon>
        <taxon>Bacillati</taxon>
        <taxon>Actinomycetota</taxon>
        <taxon>Actinomycetes</taxon>
        <taxon>Kitasatosporales</taxon>
        <taxon>Streptomycetaceae</taxon>
        <taxon>Streptomyces</taxon>
    </lineage>
</organism>
<dbReference type="InterPro" id="IPR050273">
    <property type="entry name" value="GppA/Ppx_hydrolase"/>
</dbReference>
<dbReference type="Gene3D" id="3.30.420.150">
    <property type="entry name" value="Exopolyphosphatase. Domain 2"/>
    <property type="match status" value="1"/>
</dbReference>
<comment type="similarity">
    <text evidence="1">Belongs to the GppA/Ppx family.</text>
</comment>
<dbReference type="InterPro" id="IPR003695">
    <property type="entry name" value="Ppx_GppA_N"/>
</dbReference>